<evidence type="ECO:0000313" key="2">
    <source>
        <dbReference type="EMBL" id="AGT42780.1"/>
    </source>
</evidence>
<dbReference type="SUPFAM" id="SSF56003">
    <property type="entry name" value="Molybdenum cofactor-binding domain"/>
    <property type="match status" value="1"/>
</dbReference>
<dbReference type="EMBL" id="CP004120">
    <property type="protein sequence ID" value="AGT42780.1"/>
    <property type="molecule type" value="Genomic_DNA"/>
</dbReference>
<feature type="domain" description="Aldehyde oxidase/xanthine dehydrogenase second molybdopterin binding" evidence="1">
    <location>
        <begin position="1"/>
        <end position="47"/>
    </location>
</feature>
<dbReference type="InterPro" id="IPR046867">
    <property type="entry name" value="AldOxase/xan_DH_MoCoBD2"/>
</dbReference>
<dbReference type="PATRIC" id="fig|1291379.3.peg.283"/>
<dbReference type="InterPro" id="IPR052516">
    <property type="entry name" value="N-heterocyclic_Hydroxylase"/>
</dbReference>
<accession>S5ZRV2</accession>
<dbReference type="Pfam" id="PF20256">
    <property type="entry name" value="MoCoBD_2"/>
    <property type="match status" value="1"/>
</dbReference>
<dbReference type="GO" id="GO:0016491">
    <property type="term" value="F:oxidoreductase activity"/>
    <property type="evidence" value="ECO:0007669"/>
    <property type="project" value="InterPro"/>
</dbReference>
<dbReference type="Proteomes" id="UP000015620">
    <property type="component" value="Chromosome"/>
</dbReference>
<dbReference type="PANTHER" id="PTHR47495">
    <property type="entry name" value="ALDEHYDE DEHYDROGENASE"/>
    <property type="match status" value="1"/>
</dbReference>
<reference evidence="2 3" key="1">
    <citation type="journal article" date="2013" name="PLoS ONE">
        <title>Genome-Wide Relatedness of Treponema pedis, from Gingiva and Necrotic Skin Lesions of Pigs, with the Human Oral Pathogen Treponema denticola.</title>
        <authorList>
            <person name="Svartstrom O."/>
            <person name="Mushtaq M."/>
            <person name="Pringle M."/>
            <person name="Segerman B."/>
        </authorList>
    </citation>
    <scope>NUCLEOTIDE SEQUENCE [LARGE SCALE GENOMIC DNA]</scope>
    <source>
        <strain evidence="2">T A4</strain>
    </source>
</reference>
<dbReference type="STRING" id="1291379.TPE_0284"/>
<sequence>MAEGQIHGGAQFILGMALSEEIIRDKAGYVKNGTLSKYHVLNSQDMPYVKTLLIESEDEKAPYGLKSVGEISAVAPAPAVLNAINHALGTNITDYPATPERIIEEIMKINKEQK</sequence>
<keyword evidence="3" id="KW-1185">Reference proteome</keyword>
<name>S5ZRV2_9SPIR</name>
<evidence type="ECO:0000313" key="3">
    <source>
        <dbReference type="Proteomes" id="UP000015620"/>
    </source>
</evidence>
<gene>
    <name evidence="2" type="ORF">TPE_0284</name>
</gene>
<organism evidence="2 3">
    <name type="scientific">Treponema pedis str. T A4</name>
    <dbReference type="NCBI Taxonomy" id="1291379"/>
    <lineage>
        <taxon>Bacteria</taxon>
        <taxon>Pseudomonadati</taxon>
        <taxon>Spirochaetota</taxon>
        <taxon>Spirochaetia</taxon>
        <taxon>Spirochaetales</taxon>
        <taxon>Treponemataceae</taxon>
        <taxon>Treponema</taxon>
    </lineage>
</organism>
<dbReference type="Gene3D" id="3.30.365.10">
    <property type="entry name" value="Aldehyde oxidase/xanthine dehydrogenase, molybdopterin binding domain"/>
    <property type="match status" value="1"/>
</dbReference>
<dbReference type="InterPro" id="IPR037165">
    <property type="entry name" value="AldOxase/xan_DH_Mopterin-bd_sf"/>
</dbReference>
<dbReference type="KEGG" id="tped:TPE_0284"/>
<dbReference type="AlphaFoldDB" id="S5ZRV2"/>
<protein>
    <submittedName>
        <fullName evidence="2">Aldehyde oxidase and xanthine dehydrogenasemolybdopterin binding protein</fullName>
    </submittedName>
</protein>
<proteinExistence type="predicted"/>
<dbReference type="PANTHER" id="PTHR47495:SF2">
    <property type="entry name" value="ALDEHYDE DEHYDROGENASE"/>
    <property type="match status" value="1"/>
</dbReference>
<dbReference type="HOGENOM" id="CLU_2120044_0_0_12"/>
<evidence type="ECO:0000259" key="1">
    <source>
        <dbReference type="Pfam" id="PF20256"/>
    </source>
</evidence>